<dbReference type="InterPro" id="IPR050605">
    <property type="entry name" value="Olfactomedin-like_domain"/>
</dbReference>
<feature type="domain" description="Olfactomedin-like" evidence="4">
    <location>
        <begin position="1"/>
        <end position="85"/>
    </location>
</feature>
<dbReference type="Pfam" id="PF02191">
    <property type="entry name" value="OLF"/>
    <property type="match status" value="1"/>
</dbReference>
<dbReference type="GO" id="GO:0007165">
    <property type="term" value="P:signal transduction"/>
    <property type="evidence" value="ECO:0007669"/>
    <property type="project" value="TreeGrafter"/>
</dbReference>
<sequence>MAFNNNLYGNFFMAYGVLYVLDSATDLDTRIRIAFDLYKGEIEDVDLPFNNPFSYTTLLGYNFKAKMLFSWDKGNVSNLTCPIPTCRLLSTSRVQVTLCPTTIHFK</sequence>
<dbReference type="EMBL" id="JAWZYT010002665">
    <property type="protein sequence ID" value="KAK4302802.1"/>
    <property type="molecule type" value="Genomic_DNA"/>
</dbReference>
<evidence type="ECO:0000313" key="5">
    <source>
        <dbReference type="EMBL" id="KAK4302802.1"/>
    </source>
</evidence>
<dbReference type="PANTHER" id="PTHR23192:SF85">
    <property type="entry name" value="GLIOMEDIN"/>
    <property type="match status" value="1"/>
</dbReference>
<dbReference type="GO" id="GO:0005615">
    <property type="term" value="C:extracellular space"/>
    <property type="evidence" value="ECO:0007669"/>
    <property type="project" value="TreeGrafter"/>
</dbReference>
<dbReference type="AlphaFoldDB" id="A0AAE1P8J8"/>
<comment type="subcellular location">
    <subcellularLocation>
        <location evidence="1">Secreted</location>
    </subcellularLocation>
</comment>
<gene>
    <name evidence="5" type="ORF">Pmani_025131</name>
</gene>
<keyword evidence="2" id="KW-0964">Secreted</keyword>
<evidence type="ECO:0000256" key="3">
    <source>
        <dbReference type="PROSITE-ProRule" id="PRU00446"/>
    </source>
</evidence>
<name>A0AAE1P8J8_9EUCA</name>
<evidence type="ECO:0000313" key="6">
    <source>
        <dbReference type="Proteomes" id="UP001292094"/>
    </source>
</evidence>
<protein>
    <recommendedName>
        <fullName evidence="4">Olfactomedin-like domain-containing protein</fullName>
    </recommendedName>
</protein>
<evidence type="ECO:0000256" key="2">
    <source>
        <dbReference type="ARBA" id="ARBA00022525"/>
    </source>
</evidence>
<dbReference type="InterPro" id="IPR003112">
    <property type="entry name" value="Olfac-like_dom"/>
</dbReference>
<proteinExistence type="predicted"/>
<dbReference type="PROSITE" id="PS51132">
    <property type="entry name" value="OLF"/>
    <property type="match status" value="1"/>
</dbReference>
<organism evidence="5 6">
    <name type="scientific">Petrolisthes manimaculis</name>
    <dbReference type="NCBI Taxonomy" id="1843537"/>
    <lineage>
        <taxon>Eukaryota</taxon>
        <taxon>Metazoa</taxon>
        <taxon>Ecdysozoa</taxon>
        <taxon>Arthropoda</taxon>
        <taxon>Crustacea</taxon>
        <taxon>Multicrustacea</taxon>
        <taxon>Malacostraca</taxon>
        <taxon>Eumalacostraca</taxon>
        <taxon>Eucarida</taxon>
        <taxon>Decapoda</taxon>
        <taxon>Pleocyemata</taxon>
        <taxon>Anomura</taxon>
        <taxon>Galatheoidea</taxon>
        <taxon>Porcellanidae</taxon>
        <taxon>Petrolisthes</taxon>
    </lineage>
</organism>
<dbReference type="PANTHER" id="PTHR23192">
    <property type="entry name" value="OLFACTOMEDIN-RELATED"/>
    <property type="match status" value="1"/>
</dbReference>
<dbReference type="Proteomes" id="UP001292094">
    <property type="component" value="Unassembled WGS sequence"/>
</dbReference>
<accession>A0AAE1P8J8</accession>
<comment type="caution">
    <text evidence="3">Lacks conserved residue(s) required for the propagation of feature annotation.</text>
</comment>
<comment type="caution">
    <text evidence="5">The sequence shown here is derived from an EMBL/GenBank/DDBJ whole genome shotgun (WGS) entry which is preliminary data.</text>
</comment>
<evidence type="ECO:0000256" key="1">
    <source>
        <dbReference type="ARBA" id="ARBA00004613"/>
    </source>
</evidence>
<evidence type="ECO:0000259" key="4">
    <source>
        <dbReference type="PROSITE" id="PS51132"/>
    </source>
</evidence>
<reference evidence="5" key="1">
    <citation type="submission" date="2023-11" db="EMBL/GenBank/DDBJ databases">
        <title>Genome assemblies of two species of porcelain crab, Petrolisthes cinctipes and Petrolisthes manimaculis (Anomura: Porcellanidae).</title>
        <authorList>
            <person name="Angst P."/>
        </authorList>
    </citation>
    <scope>NUCLEOTIDE SEQUENCE</scope>
    <source>
        <strain evidence="5">PB745_02</strain>
        <tissue evidence="5">Gill</tissue>
    </source>
</reference>
<keyword evidence="6" id="KW-1185">Reference proteome</keyword>